<dbReference type="InterPro" id="IPR045012">
    <property type="entry name" value="NLP"/>
</dbReference>
<dbReference type="CDD" id="cd06407">
    <property type="entry name" value="PB1_NLP"/>
    <property type="match status" value="1"/>
</dbReference>
<evidence type="ECO:0000259" key="6">
    <source>
        <dbReference type="PROSITE" id="PS51519"/>
    </source>
</evidence>
<feature type="region of interest" description="Disordered" evidence="5">
    <location>
        <begin position="643"/>
        <end position="687"/>
    </location>
</feature>
<protein>
    <recommendedName>
        <fullName evidence="10">RWP-RK domain-containing protein</fullName>
    </recommendedName>
</protein>
<dbReference type="PANTHER" id="PTHR32002:SF79">
    <property type="entry name" value="OS09G0549450 PROTEIN"/>
    <property type="match status" value="1"/>
</dbReference>
<dbReference type="InterPro" id="IPR055081">
    <property type="entry name" value="NLP1-9_GAF"/>
</dbReference>
<dbReference type="EnsemblPlants" id="LPERR09G14430.1">
    <property type="protein sequence ID" value="LPERR09G14430.1"/>
    <property type="gene ID" value="LPERR09G14430"/>
</dbReference>
<dbReference type="Pfam" id="PF00564">
    <property type="entry name" value="PB1"/>
    <property type="match status" value="1"/>
</dbReference>
<reference evidence="8 9" key="1">
    <citation type="submission" date="2012-08" db="EMBL/GenBank/DDBJ databases">
        <title>Oryza genome evolution.</title>
        <authorList>
            <person name="Wing R.A."/>
        </authorList>
    </citation>
    <scope>NUCLEOTIDE SEQUENCE</scope>
</reference>
<organism evidence="8 9">
    <name type="scientific">Leersia perrieri</name>
    <dbReference type="NCBI Taxonomy" id="77586"/>
    <lineage>
        <taxon>Eukaryota</taxon>
        <taxon>Viridiplantae</taxon>
        <taxon>Streptophyta</taxon>
        <taxon>Embryophyta</taxon>
        <taxon>Tracheophyta</taxon>
        <taxon>Spermatophyta</taxon>
        <taxon>Magnoliopsida</taxon>
        <taxon>Liliopsida</taxon>
        <taxon>Poales</taxon>
        <taxon>Poaceae</taxon>
        <taxon>BOP clade</taxon>
        <taxon>Oryzoideae</taxon>
        <taxon>Oryzeae</taxon>
        <taxon>Oryzinae</taxon>
        <taxon>Leersia</taxon>
    </lineage>
</organism>
<feature type="region of interest" description="Disordered" evidence="5">
    <location>
        <begin position="442"/>
        <end position="522"/>
    </location>
</feature>
<reference evidence="8" key="3">
    <citation type="submission" date="2015-04" db="UniProtKB">
        <authorList>
            <consortium name="EnsemblPlants"/>
        </authorList>
    </citation>
    <scope>IDENTIFICATION</scope>
</reference>
<evidence type="ECO:0000256" key="3">
    <source>
        <dbReference type="ARBA" id="ARBA00023163"/>
    </source>
</evidence>
<dbReference type="PROSITE" id="PS51519">
    <property type="entry name" value="RWP_RK"/>
    <property type="match status" value="1"/>
</dbReference>
<dbReference type="Pfam" id="PF22922">
    <property type="entry name" value="GAF_NLP"/>
    <property type="match status" value="1"/>
</dbReference>
<dbReference type="Gene3D" id="3.10.20.90">
    <property type="entry name" value="Phosphatidylinositol 3-kinase Catalytic Subunit, Chain A, domain 1"/>
    <property type="match status" value="1"/>
</dbReference>
<keyword evidence="4" id="KW-0539">Nucleus</keyword>
<dbReference type="GO" id="GO:0003700">
    <property type="term" value="F:DNA-binding transcription factor activity"/>
    <property type="evidence" value="ECO:0007669"/>
    <property type="project" value="InterPro"/>
</dbReference>
<dbReference type="InterPro" id="IPR053793">
    <property type="entry name" value="PB1-like"/>
</dbReference>
<evidence type="ECO:0000256" key="5">
    <source>
        <dbReference type="SAM" id="MobiDB-lite"/>
    </source>
</evidence>
<proteinExistence type="predicted"/>
<dbReference type="Pfam" id="PF02042">
    <property type="entry name" value="RWP-RK"/>
    <property type="match status" value="1"/>
</dbReference>
<keyword evidence="9" id="KW-1185">Reference proteome</keyword>
<evidence type="ECO:0000256" key="4">
    <source>
        <dbReference type="ARBA" id="ARBA00023242"/>
    </source>
</evidence>
<dbReference type="GO" id="GO:0003677">
    <property type="term" value="F:DNA binding"/>
    <property type="evidence" value="ECO:0007669"/>
    <property type="project" value="UniProtKB-KW"/>
</dbReference>
<feature type="compositionally biased region" description="Low complexity" evidence="5">
    <location>
        <begin position="643"/>
        <end position="667"/>
    </location>
</feature>
<keyword evidence="1" id="KW-0805">Transcription regulation</keyword>
<reference evidence="8 9" key="2">
    <citation type="submission" date="2013-12" db="EMBL/GenBank/DDBJ databases">
        <authorList>
            <person name="Yu Y."/>
            <person name="Lee S."/>
            <person name="de Baynast K."/>
            <person name="Wissotski M."/>
            <person name="Liu L."/>
            <person name="Talag J."/>
            <person name="Goicoechea J."/>
            <person name="Angelova A."/>
            <person name="Jetty R."/>
            <person name="Kudrna D."/>
            <person name="Golser W."/>
            <person name="Rivera L."/>
            <person name="Zhang J."/>
            <person name="Wing R."/>
        </authorList>
    </citation>
    <scope>NUCLEOTIDE SEQUENCE</scope>
</reference>
<dbReference type="STRING" id="77586.A0A0D9XGC6"/>
<evidence type="ECO:0000313" key="8">
    <source>
        <dbReference type="EnsemblPlants" id="LPERR09G14430.2"/>
    </source>
</evidence>
<feature type="domain" description="PB1" evidence="7">
    <location>
        <begin position="743"/>
        <end position="826"/>
    </location>
</feature>
<feature type="domain" description="RWP-RK" evidence="6">
    <location>
        <begin position="514"/>
        <end position="595"/>
    </location>
</feature>
<evidence type="ECO:0000256" key="2">
    <source>
        <dbReference type="ARBA" id="ARBA00023125"/>
    </source>
</evidence>
<dbReference type="PANTHER" id="PTHR32002">
    <property type="entry name" value="PROTEIN NLP8"/>
    <property type="match status" value="1"/>
</dbReference>
<accession>A0A0D9XGC6</accession>
<sequence length="1001" mass="110804">MEGGDPQPSISLARTPSEGASAVDLDLLEQLLSADNAWLEVAANSSRSPNFFASPSNILTDAVTTTTPANTWWIQSGSTSTSVRERFDQALGLIRETQSEADVLVQLWVPVKGDDGKLVLTTSGQPFTLDQRSDSLIQFREVSTKYQFSADVASGSSPGLPGRVFIGRLPEWSPDVRYFTSYEYPRVSHAQYLDVHGTMGLPVFEKGNYSCLGVIELIMTKQKLNFTSELNTICCALQAVNLTSTEVSNIPRKKLNSASYKDALPEILEVLRAACITHKLPLAQTWVTCAQQGKRGSRHSDENYRYCISTIDAACYVNESQMQSFHEACSEHHLLRGQGVAGKAFTTNQPCFLPDIGSSTKLEYPLSHHAKIFNLKGAVAIRLRCTRTGIADFVLEFFLPTDCEVLEEQKAVLDSLSATMRSVCQTLRVVTDKEMEDEAMRETNELNSFSPHGKNKVEELSFGDNTTEHREESSWTSLVGPSQKGSDLAELHAHGMLSHGGQGSTQAGDQTSKEGSKVKRRTKMEKTVSLQVLRQYFAGSLKDAAKSLGVCPTTLKRICRQHGINRWPSRKIKKVDHSLRKLQQIIDSVHGAETAFQLNTLYKDLTNTSVSSDNNLSGSITVPPANQSNLTDFEKHQYHRVSRTIPSTSLSHSSCSQSSGSSPSCSGGATKHPPQDGADLVKSGCLPQHSPVQTLQTEAASINEHFSGQEAPIDLLQDVSEKAIGGQHMSQSPSSPKQTAHVGMRVKVTFGSEKVRFRLKPDCDFQELKQEISKRLSIVDMNSLIVKYLDDDSEWVLMTCDADLHECFHVYKLADIQTIKISVHLGANPTTRVAIGHTDLLTIFIARDLRIDVANILESRLQYQMLIQGLWKWPGRCIQHNSAIGLRTRKDVKIVYPDPPVQNSKQKLIMVLESRSDAKGAHNTPSGVQSSHQNFFHLIEEKIRDFEDILKIQNMETELVTVRCELKQSREAVNGSKKAALDSALNQLEAYHKLEPLKPII</sequence>
<dbReference type="AlphaFoldDB" id="A0A0D9XGC6"/>
<evidence type="ECO:0000313" key="9">
    <source>
        <dbReference type="Proteomes" id="UP000032180"/>
    </source>
</evidence>
<keyword evidence="3" id="KW-0804">Transcription</keyword>
<dbReference type="InterPro" id="IPR034891">
    <property type="entry name" value="PB1_NLP"/>
</dbReference>
<evidence type="ECO:0000256" key="1">
    <source>
        <dbReference type="ARBA" id="ARBA00023015"/>
    </source>
</evidence>
<dbReference type="Gramene" id="LPERR09G14430.1">
    <property type="protein sequence ID" value="LPERR09G14430.1"/>
    <property type="gene ID" value="LPERR09G14430"/>
</dbReference>
<dbReference type="HOGENOM" id="CLU_008971_0_0_1"/>
<dbReference type="PROSITE" id="PS51745">
    <property type="entry name" value="PB1"/>
    <property type="match status" value="1"/>
</dbReference>
<evidence type="ECO:0000259" key="7">
    <source>
        <dbReference type="PROSITE" id="PS51745"/>
    </source>
</evidence>
<keyword evidence="2" id="KW-0238">DNA-binding</keyword>
<dbReference type="Proteomes" id="UP000032180">
    <property type="component" value="Chromosome 9"/>
</dbReference>
<dbReference type="Gramene" id="LPERR09G14430.2">
    <property type="protein sequence ID" value="LPERR09G14430.2"/>
    <property type="gene ID" value="LPERR09G14430"/>
</dbReference>
<feature type="compositionally biased region" description="Polar residues" evidence="5">
    <location>
        <begin position="474"/>
        <end position="485"/>
    </location>
</feature>
<dbReference type="SUPFAM" id="SSF54277">
    <property type="entry name" value="CAD &amp; PB1 domains"/>
    <property type="match status" value="1"/>
</dbReference>
<dbReference type="EnsemblPlants" id="LPERR09G14430.2">
    <property type="protein sequence ID" value="LPERR09G14430.2"/>
    <property type="gene ID" value="LPERR09G14430"/>
</dbReference>
<dbReference type="InterPro" id="IPR000270">
    <property type="entry name" value="PB1_dom"/>
</dbReference>
<name>A0A0D9XGC6_9ORYZ</name>
<dbReference type="eggNOG" id="ENOG502QRI2">
    <property type="taxonomic scope" value="Eukaryota"/>
</dbReference>
<dbReference type="SMART" id="SM00666">
    <property type="entry name" value="PB1"/>
    <property type="match status" value="1"/>
</dbReference>
<evidence type="ECO:0008006" key="10">
    <source>
        <dbReference type="Google" id="ProtNLM"/>
    </source>
</evidence>
<dbReference type="InterPro" id="IPR003035">
    <property type="entry name" value="RWP-RK_dom"/>
</dbReference>